<keyword evidence="3" id="KW-0067">ATP-binding</keyword>
<dbReference type="GO" id="GO:0003678">
    <property type="term" value="F:DNA helicase activity"/>
    <property type="evidence" value="ECO:0007669"/>
    <property type="project" value="TreeGrafter"/>
</dbReference>
<keyword evidence="7" id="KW-0347">Helicase</keyword>
<dbReference type="InterPro" id="IPR045028">
    <property type="entry name" value="DinG/Rad3-like"/>
</dbReference>
<evidence type="ECO:0000313" key="7">
    <source>
        <dbReference type="EMBL" id="EMB34939.1"/>
    </source>
</evidence>
<accession>A0A0E2E6A6</accession>
<keyword evidence="7" id="KW-0269">Exonuclease</keyword>
<dbReference type="Proteomes" id="UP000011705">
    <property type="component" value="Chromosome"/>
</dbReference>
<proteinExistence type="inferred from homology"/>
<evidence type="ECO:0000256" key="2">
    <source>
        <dbReference type="ARBA" id="ARBA00022801"/>
    </source>
</evidence>
<protein>
    <submittedName>
        <fullName evidence="7">Putative DnaQ family exonuclease/DinG family helicase</fullName>
    </submittedName>
</protein>
<dbReference type="PROSITE" id="PS51193">
    <property type="entry name" value="HELICASE_ATP_BIND_2"/>
    <property type="match status" value="1"/>
</dbReference>
<dbReference type="SMART" id="SM00487">
    <property type="entry name" value="DEXDc"/>
    <property type="match status" value="1"/>
</dbReference>
<keyword evidence="7" id="KW-0540">Nuclease</keyword>
<reference evidence="7" key="1">
    <citation type="submission" date="2012-01" db="EMBL/GenBank/DDBJ databases">
        <title>The Genome Sequence of Treponema denticola H-22.</title>
        <authorList>
            <consortium name="The Broad Institute Genome Sequencing Platform"/>
            <person name="Earl A."/>
            <person name="Ward D."/>
            <person name="Feldgarden M."/>
            <person name="Gevers D."/>
            <person name="Blanton J.M."/>
            <person name="Fenno C.J."/>
            <person name="Baranova O.V."/>
            <person name="Mathney J."/>
            <person name="Dewhirst F.E."/>
            <person name="Izard J."/>
            <person name="Young S.K."/>
            <person name="Zeng Q."/>
            <person name="Gargeya S."/>
            <person name="Fitzgerald M."/>
            <person name="Haas B."/>
            <person name="Abouelleil A."/>
            <person name="Alvarado L."/>
            <person name="Arachchi H.M."/>
            <person name="Berlin A."/>
            <person name="Chapman S.B."/>
            <person name="Gearin G."/>
            <person name="Goldberg J."/>
            <person name="Griggs A."/>
            <person name="Gujja S."/>
            <person name="Hansen M."/>
            <person name="Heiman D."/>
            <person name="Howarth C."/>
            <person name="Larimer J."/>
            <person name="Lui A."/>
            <person name="MacDonald P.J.P."/>
            <person name="McCowen C."/>
            <person name="Montmayeur A."/>
            <person name="Murphy C."/>
            <person name="Neiman D."/>
            <person name="Pearson M."/>
            <person name="Priest M."/>
            <person name="Roberts A."/>
            <person name="Saif S."/>
            <person name="Shea T."/>
            <person name="Sisk P."/>
            <person name="Stolte C."/>
            <person name="Sykes S."/>
            <person name="Wortman J."/>
            <person name="Nusbaum C."/>
            <person name="Birren B."/>
        </authorList>
    </citation>
    <scope>NUCLEOTIDE SEQUENCE [LARGE SCALE GENOMIC DNA]</scope>
    <source>
        <strain evidence="7">H-22</strain>
    </source>
</reference>
<sequence>MEYFDDDYFDDEKIYPLDPKKVSSLLEEDGPLASFFEKYEAREPQLALTKSICRCFNEEAIGVFEAGTGVGKSLAYLLPAMMWAKQNKKRVVISTGTINLQQQLIEKDVLTAKKILGKGFQDMKACLVKGRHNFLCLRRMTQALRENDFFTEGQEELDKIKEWATETKDGSRSDLDFMPTEKVWSTVCSEPDNCPMNKCPYFSGCFVMKLKREAENSSILVANHHILFADLSVRAEGFGYQGTAVLPSYDNIIIDEAHGIEDAAQSFFSSDISRFALHKQINLLYRFRRGKQAGILSGIVSISKKAELFTEIINLLEVAAASFNILEEQALQVLQSYQSKSLAQTSSDEKEKLLSCVDNFFKNINNLNIKLESLINAADGEEDEEGYIRDGLVVLRRLKKMASVMENFLNSSEFPNDVFWFEKIKTSQGEAVRFIQTPLNLAPIMRRSVFMPMATVICVSATLKIGDDFNFWLNRNGLYNFTEKKIIKDFFPSPFPYEKNVVFNIPTDIPMPDENNFQDAVNKTVLALLEITQGKTLILFTSYDSLQKTCEYVREHIDEKIKILKQGEADRMQLLYEFKDDLTSCLFATSSFWAGVDVPGESLSHVILVKLPFAVPTEPIFKARADLIEKSGGNSFMQLSVPEAVVQFRQGFGRLMRSNTDRGIVTILDKRILVKRYGSIFIQSIPQTIQCFSETKAVLNKIEDFLYNN</sequence>
<evidence type="ECO:0000256" key="3">
    <source>
        <dbReference type="ARBA" id="ARBA00022840"/>
    </source>
</evidence>
<dbReference type="InterPro" id="IPR006555">
    <property type="entry name" value="ATP-dep_Helicase_C"/>
</dbReference>
<feature type="coiled-coil region" evidence="5">
    <location>
        <begin position="357"/>
        <end position="384"/>
    </location>
</feature>
<dbReference type="Gene3D" id="3.40.50.300">
    <property type="entry name" value="P-loop containing nucleotide triphosphate hydrolases"/>
    <property type="match status" value="2"/>
</dbReference>
<keyword evidence="5" id="KW-0175">Coiled coil</keyword>
<dbReference type="HOGENOM" id="CLU_012117_2_0_12"/>
<comment type="caution">
    <text evidence="7">The sequence shown here is derived from an EMBL/GenBank/DDBJ whole genome shotgun (WGS) entry which is preliminary data.</text>
</comment>
<dbReference type="PANTHER" id="PTHR11472">
    <property type="entry name" value="DNA REPAIR DEAD HELICASE RAD3/XP-D SUBFAMILY MEMBER"/>
    <property type="match status" value="1"/>
</dbReference>
<name>A0A0E2E6A6_TREDN</name>
<dbReference type="GO" id="GO:0004527">
    <property type="term" value="F:exonuclease activity"/>
    <property type="evidence" value="ECO:0007669"/>
    <property type="project" value="UniProtKB-KW"/>
</dbReference>
<dbReference type="EMBL" id="AGDV01000006">
    <property type="protein sequence ID" value="EMB34939.1"/>
    <property type="molecule type" value="Genomic_DNA"/>
</dbReference>
<evidence type="ECO:0000256" key="4">
    <source>
        <dbReference type="ARBA" id="ARBA00038058"/>
    </source>
</evidence>
<dbReference type="InterPro" id="IPR014001">
    <property type="entry name" value="Helicase_ATP-bd"/>
</dbReference>
<dbReference type="PANTHER" id="PTHR11472:SF34">
    <property type="entry name" value="REGULATOR OF TELOMERE ELONGATION HELICASE 1"/>
    <property type="match status" value="1"/>
</dbReference>
<dbReference type="InterPro" id="IPR014013">
    <property type="entry name" value="Helic_SF1/SF2_ATP-bd_DinG/Rad3"/>
</dbReference>
<keyword evidence="1" id="KW-0547">Nucleotide-binding</keyword>
<dbReference type="GO" id="GO:0005524">
    <property type="term" value="F:ATP binding"/>
    <property type="evidence" value="ECO:0007669"/>
    <property type="project" value="UniProtKB-KW"/>
</dbReference>
<evidence type="ECO:0000256" key="1">
    <source>
        <dbReference type="ARBA" id="ARBA00022741"/>
    </source>
</evidence>
<evidence type="ECO:0000256" key="5">
    <source>
        <dbReference type="SAM" id="Coils"/>
    </source>
</evidence>
<dbReference type="GO" id="GO:0003676">
    <property type="term" value="F:nucleic acid binding"/>
    <property type="evidence" value="ECO:0007669"/>
    <property type="project" value="InterPro"/>
</dbReference>
<dbReference type="SMART" id="SM00491">
    <property type="entry name" value="HELICc2"/>
    <property type="match status" value="1"/>
</dbReference>
<dbReference type="InterPro" id="IPR027417">
    <property type="entry name" value="P-loop_NTPase"/>
</dbReference>
<comment type="similarity">
    <text evidence="4">Belongs to the helicase family. DinG subfamily.</text>
</comment>
<dbReference type="GO" id="GO:0006139">
    <property type="term" value="P:nucleobase-containing compound metabolic process"/>
    <property type="evidence" value="ECO:0007669"/>
    <property type="project" value="InterPro"/>
</dbReference>
<dbReference type="SUPFAM" id="SSF52540">
    <property type="entry name" value="P-loop containing nucleoside triphosphate hydrolases"/>
    <property type="match status" value="1"/>
</dbReference>
<dbReference type="PATRIC" id="fig|999432.5.peg.733"/>
<keyword evidence="2" id="KW-0378">Hydrolase</keyword>
<dbReference type="AlphaFoldDB" id="A0A0E2E6A6"/>
<evidence type="ECO:0000259" key="6">
    <source>
        <dbReference type="PROSITE" id="PS51193"/>
    </source>
</evidence>
<dbReference type="RefSeq" id="WP_002683468.1">
    <property type="nucleotide sequence ID" value="NZ_CM001795.1"/>
</dbReference>
<dbReference type="GO" id="GO:0016818">
    <property type="term" value="F:hydrolase activity, acting on acid anhydrides, in phosphorus-containing anhydrides"/>
    <property type="evidence" value="ECO:0007669"/>
    <property type="project" value="InterPro"/>
</dbReference>
<dbReference type="Pfam" id="PF13307">
    <property type="entry name" value="Helicase_C_2"/>
    <property type="match status" value="1"/>
</dbReference>
<feature type="domain" description="Helicase ATP-binding" evidence="6">
    <location>
        <begin position="31"/>
        <end position="313"/>
    </location>
</feature>
<organism evidence="7">
    <name type="scientific">Treponema denticola H-22</name>
    <dbReference type="NCBI Taxonomy" id="999432"/>
    <lineage>
        <taxon>Bacteria</taxon>
        <taxon>Pseudomonadati</taxon>
        <taxon>Spirochaetota</taxon>
        <taxon>Spirochaetia</taxon>
        <taxon>Spirochaetales</taxon>
        <taxon>Treponemataceae</taxon>
        <taxon>Treponema</taxon>
    </lineage>
</organism>
<gene>
    <name evidence="7" type="ORF">HMPREF9726_00705</name>
</gene>